<dbReference type="EMBL" id="LUAX01000007">
    <property type="protein sequence ID" value="OAM98115.1"/>
    <property type="molecule type" value="Genomic_DNA"/>
</dbReference>
<evidence type="ECO:0000313" key="3">
    <source>
        <dbReference type="Proteomes" id="UP000094761"/>
    </source>
</evidence>
<sequence length="257" mass="27563">MHYLNNGSQVATRPSRKPVQGAAGYFSESNDEGAPSYPGQDWFNDCIDEFLNALSSAGITYDPTKTDHFSRLISGSNFVWLSRPIGEAFPLSTNLAGVEVPPTNNSNFRYIKLTRNDPYNDSILINEIVSGTAPNASISAEIDLPDSPIHGQRVELINSSKPFLRPSENAGVLVPDAARKIIASSVLIGNNGSEGVILAADGAFYPGDIDAFSVGYAAGGAANSRATSVFFDSSRVVPTAEQNQPYAKGETYFYRVL</sequence>
<organism evidence="2 3">
    <name type="scientific">Vibrio europaeus</name>
    <dbReference type="NCBI Taxonomy" id="300876"/>
    <lineage>
        <taxon>Bacteria</taxon>
        <taxon>Pseudomonadati</taxon>
        <taxon>Pseudomonadota</taxon>
        <taxon>Gammaproteobacteria</taxon>
        <taxon>Vibrionales</taxon>
        <taxon>Vibrionaceae</taxon>
        <taxon>Vibrio</taxon>
        <taxon>Vibrio oreintalis group</taxon>
    </lineage>
</organism>
<accession>A0A178J8J3</accession>
<protein>
    <submittedName>
        <fullName evidence="2">Uncharacterized protein</fullName>
    </submittedName>
</protein>
<evidence type="ECO:0000256" key="1">
    <source>
        <dbReference type="SAM" id="MobiDB-lite"/>
    </source>
</evidence>
<dbReference type="Proteomes" id="UP000094761">
    <property type="component" value="Unassembled WGS sequence"/>
</dbReference>
<proteinExistence type="predicted"/>
<reference evidence="2 3" key="1">
    <citation type="submission" date="2016-03" db="EMBL/GenBank/DDBJ databases">
        <title>Draft genome sequence of the Vibrio tubiashii subs. europaeus.</title>
        <authorList>
            <person name="Spinard E."/>
            <person name="Dubert J."/>
            <person name="Nelson D.R."/>
            <person name="Barja J.L."/>
        </authorList>
    </citation>
    <scope>NUCLEOTIDE SEQUENCE [LARGE SCALE GENOMIC DNA]</scope>
    <source>
        <strain evidence="3">PP-638</strain>
    </source>
</reference>
<feature type="region of interest" description="Disordered" evidence="1">
    <location>
        <begin position="1"/>
        <end position="33"/>
    </location>
</feature>
<gene>
    <name evidence="2" type="ORF">AZ468_21595</name>
</gene>
<name>A0A178J8J3_9VIBR</name>
<dbReference type="GeneID" id="78079056"/>
<dbReference type="AlphaFoldDB" id="A0A178J8J3"/>
<dbReference type="RefSeq" id="WP_069669263.1">
    <property type="nucleotide sequence ID" value="NZ_JAPFJR010000018.1"/>
</dbReference>
<feature type="compositionally biased region" description="Polar residues" evidence="1">
    <location>
        <begin position="1"/>
        <end position="12"/>
    </location>
</feature>
<evidence type="ECO:0000313" key="2">
    <source>
        <dbReference type="EMBL" id="OAM98115.1"/>
    </source>
</evidence>
<comment type="caution">
    <text evidence="2">The sequence shown here is derived from an EMBL/GenBank/DDBJ whole genome shotgun (WGS) entry which is preliminary data.</text>
</comment>